<dbReference type="AlphaFoldDB" id="A0AAD9M1X5"/>
<feature type="transmembrane region" description="Helical" evidence="1">
    <location>
        <begin position="176"/>
        <end position="201"/>
    </location>
</feature>
<feature type="transmembrane region" description="Helical" evidence="1">
    <location>
        <begin position="73"/>
        <end position="94"/>
    </location>
</feature>
<evidence type="ECO:0000313" key="3">
    <source>
        <dbReference type="Proteomes" id="UP001232148"/>
    </source>
</evidence>
<sequence length="323" mass="36714">MSTASHNPLPKISTIQNGPLSSLQPYGTLLFVSCIAALVILCNVLERWLLRAIYGEIYMNLERPGREKQRRSFTYYHIGAINMLVVLCVGFYPVMQFVAGSAELSTSMTAGSRVRVGDLLFIIAQTYPAYYTFELCYRTQFASPLGIAHHAGLLAIIQTSLSLLNDWENHPEATLEFYMCMVWGTFDAIMELPTLICMVIWRVKRDDSRLLARIAGGLCIWVIVGAFTEVGVTIYLLHESWDRWGIVWQFVTPFIFSLWICTQLYASTRLFSMSRSEWRKCNRGLQEVEPVVRLHELDSEKDVASLSCSEKSILGEDRHLGMV</sequence>
<evidence type="ECO:0000256" key="1">
    <source>
        <dbReference type="SAM" id="Phobius"/>
    </source>
</evidence>
<proteinExistence type="predicted"/>
<feature type="transmembrane region" description="Helical" evidence="1">
    <location>
        <begin position="210"/>
        <end position="234"/>
    </location>
</feature>
<feature type="transmembrane region" description="Helical" evidence="1">
    <location>
        <begin position="246"/>
        <end position="266"/>
    </location>
</feature>
<gene>
    <name evidence="2" type="ORF">LX32DRAFT_637558</name>
</gene>
<evidence type="ECO:0000313" key="2">
    <source>
        <dbReference type="EMBL" id="KAK2031061.1"/>
    </source>
</evidence>
<reference evidence="2" key="1">
    <citation type="submission" date="2021-06" db="EMBL/GenBank/DDBJ databases">
        <title>Comparative genomics, transcriptomics and evolutionary studies reveal genomic signatures of adaptation to plant cell wall in hemibiotrophic fungi.</title>
        <authorList>
            <consortium name="DOE Joint Genome Institute"/>
            <person name="Baroncelli R."/>
            <person name="Diaz J.F."/>
            <person name="Benocci T."/>
            <person name="Peng M."/>
            <person name="Battaglia E."/>
            <person name="Haridas S."/>
            <person name="Andreopoulos W."/>
            <person name="Labutti K."/>
            <person name="Pangilinan J."/>
            <person name="Floch G.L."/>
            <person name="Makela M.R."/>
            <person name="Henrissat B."/>
            <person name="Grigoriev I.V."/>
            <person name="Crouch J.A."/>
            <person name="De Vries R.P."/>
            <person name="Sukno S.A."/>
            <person name="Thon M.R."/>
        </authorList>
    </citation>
    <scope>NUCLEOTIDE SEQUENCE</scope>
    <source>
        <strain evidence="2">MAFF235873</strain>
    </source>
</reference>
<feature type="transmembrane region" description="Helical" evidence="1">
    <location>
        <begin position="26"/>
        <end position="45"/>
    </location>
</feature>
<keyword evidence="1" id="KW-0812">Transmembrane</keyword>
<keyword evidence="3" id="KW-1185">Reference proteome</keyword>
<protein>
    <submittedName>
        <fullName evidence="2">Uncharacterized protein</fullName>
    </submittedName>
</protein>
<comment type="caution">
    <text evidence="2">The sequence shown here is derived from an EMBL/GenBank/DDBJ whole genome shotgun (WGS) entry which is preliminary data.</text>
</comment>
<accession>A0AAD9M1X5</accession>
<keyword evidence="1" id="KW-1133">Transmembrane helix</keyword>
<name>A0AAD9M1X5_9PEZI</name>
<organism evidence="2 3">
    <name type="scientific">Colletotrichum zoysiae</name>
    <dbReference type="NCBI Taxonomy" id="1216348"/>
    <lineage>
        <taxon>Eukaryota</taxon>
        <taxon>Fungi</taxon>
        <taxon>Dikarya</taxon>
        <taxon>Ascomycota</taxon>
        <taxon>Pezizomycotina</taxon>
        <taxon>Sordariomycetes</taxon>
        <taxon>Hypocreomycetidae</taxon>
        <taxon>Glomerellales</taxon>
        <taxon>Glomerellaceae</taxon>
        <taxon>Colletotrichum</taxon>
        <taxon>Colletotrichum graminicola species complex</taxon>
    </lineage>
</organism>
<dbReference type="Proteomes" id="UP001232148">
    <property type="component" value="Unassembled WGS sequence"/>
</dbReference>
<keyword evidence="1" id="KW-0472">Membrane</keyword>
<dbReference type="EMBL" id="MU842844">
    <property type="protein sequence ID" value="KAK2031061.1"/>
    <property type="molecule type" value="Genomic_DNA"/>
</dbReference>